<protein>
    <recommendedName>
        <fullName evidence="4">HAT C-terminal dimerisation domain-containing protein</fullName>
    </recommendedName>
</protein>
<sequence>MFTIFHPCSHARLINGKTDSSPYYVWAALLDPRIMYEGLEDDWVHDSTMLNDLKKGKTKLEQFYTRHYAPSPAPCPSCQAQARPSRITGTDCPSPEKKDRVPVNELEEFFKLSAEDFDTCKPLQWWLGRSAVAVERIFSGGQDTISLWRASLVPQTICVLMLVKQQLRLARVAANAQ</sequence>
<keyword evidence="3" id="KW-1185">Reference proteome</keyword>
<dbReference type="EMBL" id="JAACJJ010000030">
    <property type="protein sequence ID" value="KAF5318487.1"/>
    <property type="molecule type" value="Genomic_DNA"/>
</dbReference>
<accession>A0A8H5BA90</accession>
<reference evidence="2 3" key="1">
    <citation type="journal article" date="2020" name="ISME J.">
        <title>Uncovering the hidden diversity of litter-decomposition mechanisms in mushroom-forming fungi.</title>
        <authorList>
            <person name="Floudas D."/>
            <person name="Bentzer J."/>
            <person name="Ahren D."/>
            <person name="Johansson T."/>
            <person name="Persson P."/>
            <person name="Tunlid A."/>
        </authorList>
    </citation>
    <scope>NUCLEOTIDE SEQUENCE [LARGE SCALE GENOMIC DNA]</scope>
    <source>
        <strain evidence="2 3">CBS 101986</strain>
    </source>
</reference>
<evidence type="ECO:0000313" key="2">
    <source>
        <dbReference type="EMBL" id="KAF5318487.1"/>
    </source>
</evidence>
<evidence type="ECO:0000256" key="1">
    <source>
        <dbReference type="SAM" id="MobiDB-lite"/>
    </source>
</evidence>
<dbReference type="AlphaFoldDB" id="A0A8H5BA90"/>
<dbReference type="OrthoDB" id="1607513at2759"/>
<gene>
    <name evidence="2" type="ORF">D9619_010620</name>
</gene>
<organism evidence="2 3">
    <name type="scientific">Psilocybe cf. subviscida</name>
    <dbReference type="NCBI Taxonomy" id="2480587"/>
    <lineage>
        <taxon>Eukaryota</taxon>
        <taxon>Fungi</taxon>
        <taxon>Dikarya</taxon>
        <taxon>Basidiomycota</taxon>
        <taxon>Agaricomycotina</taxon>
        <taxon>Agaricomycetes</taxon>
        <taxon>Agaricomycetidae</taxon>
        <taxon>Agaricales</taxon>
        <taxon>Agaricineae</taxon>
        <taxon>Strophariaceae</taxon>
        <taxon>Psilocybe</taxon>
    </lineage>
</organism>
<proteinExistence type="predicted"/>
<dbReference type="Proteomes" id="UP000567179">
    <property type="component" value="Unassembled WGS sequence"/>
</dbReference>
<feature type="region of interest" description="Disordered" evidence="1">
    <location>
        <begin position="75"/>
        <end position="98"/>
    </location>
</feature>
<evidence type="ECO:0000313" key="3">
    <source>
        <dbReference type="Proteomes" id="UP000567179"/>
    </source>
</evidence>
<name>A0A8H5BA90_9AGAR</name>
<comment type="caution">
    <text evidence="2">The sequence shown here is derived from an EMBL/GenBank/DDBJ whole genome shotgun (WGS) entry which is preliminary data.</text>
</comment>
<dbReference type="SUPFAM" id="SSF53098">
    <property type="entry name" value="Ribonuclease H-like"/>
    <property type="match status" value="1"/>
</dbReference>
<evidence type="ECO:0008006" key="4">
    <source>
        <dbReference type="Google" id="ProtNLM"/>
    </source>
</evidence>
<dbReference type="InterPro" id="IPR012337">
    <property type="entry name" value="RNaseH-like_sf"/>
</dbReference>